<dbReference type="Proteomes" id="UP000284902">
    <property type="component" value="Unassembled WGS sequence"/>
</dbReference>
<gene>
    <name evidence="2" type="ORF">DW672_03835</name>
</gene>
<dbReference type="InterPro" id="IPR013378">
    <property type="entry name" value="InlB-like_B-rpt"/>
</dbReference>
<dbReference type="GO" id="GO:0030313">
    <property type="term" value="C:cell envelope"/>
    <property type="evidence" value="ECO:0007669"/>
    <property type="project" value="UniProtKB-SubCell"/>
</dbReference>
<dbReference type="Gene3D" id="2.60.40.4270">
    <property type="entry name" value="Listeria-Bacteroides repeat domain"/>
    <property type="match status" value="2"/>
</dbReference>
<evidence type="ECO:0000256" key="1">
    <source>
        <dbReference type="ARBA" id="ARBA00004196"/>
    </source>
</evidence>
<name>A0A414P8B2_9FIRM</name>
<comment type="caution">
    <text evidence="2">The sequence shown here is derived from an EMBL/GenBank/DDBJ whole genome shotgun (WGS) entry which is preliminary data.</text>
</comment>
<dbReference type="Pfam" id="PF09479">
    <property type="entry name" value="Flg_new"/>
    <property type="match status" value="2"/>
</dbReference>
<evidence type="ECO:0000313" key="3">
    <source>
        <dbReference type="Proteomes" id="UP000284902"/>
    </source>
</evidence>
<sequence>MDLFHLSFINLTLSSTKPTRTGYTFLGWSTSSTATSATYSAGGTYTANSGATLYAVWKINTYTVSYDANGGSGAPDSQTKTYGTNLTLSDVIPIRSNYNFKGWATTNTATTATYAAGGVYTENAKVTLYAVWELAYWIPKIKSINIARCDTNGTMDSYGTCAKISFDWECCQITGVNNISSITIGYVLSDPASVTNVNVPVSGISGSVSKVIGSDQLSTDDQYTIIITAKDSKNGVSSAEIVLSKSSFTMDILAGGKGIAIGKPAEDENLFDVGWDLKARKEVYDKFGSRICNGLASYIGTGDDGIDPDTTVDQLVITDKNVPVNGLAYVESMFFDKKSTDTNRSQIAVPYSAEDSLYHRHYYNGSWSEWRRANVVDQKVLWNGAYYLTSNQTAVLSEPISAQSNGIMLVFADLDSSGNGEESWAAQQGYWAYFIPKQAVADFSGRFWTCSTQWWSAIAPQLVIKGFYVTDTKITGHSISVTKTDTVNGTRSVLRRIYGV</sequence>
<organism evidence="2 3">
    <name type="scientific">[Ruminococcus] lactaris</name>
    <dbReference type="NCBI Taxonomy" id="46228"/>
    <lineage>
        <taxon>Bacteria</taxon>
        <taxon>Bacillati</taxon>
        <taxon>Bacillota</taxon>
        <taxon>Clostridia</taxon>
        <taxon>Lachnospirales</taxon>
        <taxon>Lachnospiraceae</taxon>
        <taxon>Mediterraneibacter</taxon>
    </lineage>
</organism>
<dbReference type="AlphaFoldDB" id="A0A414P8B2"/>
<evidence type="ECO:0008006" key="4">
    <source>
        <dbReference type="Google" id="ProtNLM"/>
    </source>
</evidence>
<dbReference type="EMBL" id="QRHG01000006">
    <property type="protein sequence ID" value="RHF62382.1"/>
    <property type="molecule type" value="Genomic_DNA"/>
</dbReference>
<protein>
    <recommendedName>
        <fullName evidence="4">Bacterial repeat domain-containing protein</fullName>
    </recommendedName>
</protein>
<reference evidence="2 3" key="1">
    <citation type="submission" date="2018-08" db="EMBL/GenBank/DDBJ databases">
        <title>A genome reference for cultivated species of the human gut microbiota.</title>
        <authorList>
            <person name="Zou Y."/>
            <person name="Xue W."/>
            <person name="Luo G."/>
        </authorList>
    </citation>
    <scope>NUCLEOTIDE SEQUENCE [LARGE SCALE GENOMIC DNA]</scope>
    <source>
        <strain evidence="2 3">AM25-1LB</strain>
    </source>
</reference>
<dbReference type="NCBIfam" id="TIGR02543">
    <property type="entry name" value="List_Bact_rpt"/>
    <property type="match status" value="1"/>
</dbReference>
<proteinExistence type="predicted"/>
<dbReference type="InterPro" id="IPR042229">
    <property type="entry name" value="Listeria/Bacterioides_rpt_sf"/>
</dbReference>
<accession>A0A414P8B2</accession>
<evidence type="ECO:0000313" key="2">
    <source>
        <dbReference type="EMBL" id="RHF62382.1"/>
    </source>
</evidence>
<dbReference type="CDD" id="cd19958">
    <property type="entry name" value="pyocin_knob"/>
    <property type="match status" value="1"/>
</dbReference>
<comment type="subcellular location">
    <subcellularLocation>
        <location evidence="1">Cell envelope</location>
    </subcellularLocation>
</comment>